<proteinExistence type="predicted"/>
<comment type="caution">
    <text evidence="2">The sequence shown here is derived from an EMBL/GenBank/DDBJ whole genome shotgun (WGS) entry which is preliminary data.</text>
</comment>
<evidence type="ECO:0000313" key="3">
    <source>
        <dbReference type="Proteomes" id="UP001295740"/>
    </source>
</evidence>
<sequence length="71" mass="7849">MGASQCRPRDTGKSPDDRTLLSSSADVHAAHVAVQSFGLSEMSITFHFGEWTHQEDHTAERRRNFMANGSS</sequence>
<dbReference type="AlphaFoldDB" id="A0AAI8YFP7"/>
<protein>
    <submittedName>
        <fullName evidence="2">Uu.00g104510.m01.CDS01</fullName>
    </submittedName>
</protein>
<feature type="region of interest" description="Disordered" evidence="1">
    <location>
        <begin position="1"/>
        <end position="21"/>
    </location>
</feature>
<gene>
    <name evidence="2" type="ORF">KHLLAP_LOCUS3525</name>
</gene>
<evidence type="ECO:0000256" key="1">
    <source>
        <dbReference type="SAM" id="MobiDB-lite"/>
    </source>
</evidence>
<dbReference type="EMBL" id="CAUWAG010000004">
    <property type="protein sequence ID" value="CAJ2503057.1"/>
    <property type="molecule type" value="Genomic_DNA"/>
</dbReference>
<reference evidence="2" key="1">
    <citation type="submission" date="2023-10" db="EMBL/GenBank/DDBJ databases">
        <authorList>
            <person name="Hackl T."/>
        </authorList>
    </citation>
    <scope>NUCLEOTIDE SEQUENCE</scope>
</reference>
<organism evidence="2 3">
    <name type="scientific">Anthostomella pinea</name>
    <dbReference type="NCBI Taxonomy" id="933095"/>
    <lineage>
        <taxon>Eukaryota</taxon>
        <taxon>Fungi</taxon>
        <taxon>Dikarya</taxon>
        <taxon>Ascomycota</taxon>
        <taxon>Pezizomycotina</taxon>
        <taxon>Sordariomycetes</taxon>
        <taxon>Xylariomycetidae</taxon>
        <taxon>Xylariales</taxon>
        <taxon>Xylariaceae</taxon>
        <taxon>Anthostomella</taxon>
    </lineage>
</organism>
<name>A0AAI8YFP7_9PEZI</name>
<evidence type="ECO:0000313" key="2">
    <source>
        <dbReference type="EMBL" id="CAJ2503057.1"/>
    </source>
</evidence>
<keyword evidence="3" id="KW-1185">Reference proteome</keyword>
<dbReference type="Proteomes" id="UP001295740">
    <property type="component" value="Unassembled WGS sequence"/>
</dbReference>
<accession>A0AAI8YFP7</accession>
<feature type="compositionally biased region" description="Basic and acidic residues" evidence="1">
    <location>
        <begin position="7"/>
        <end position="19"/>
    </location>
</feature>